<dbReference type="SUPFAM" id="SSF55681">
    <property type="entry name" value="Class II aaRS and biotin synthetases"/>
    <property type="match status" value="1"/>
</dbReference>
<dbReference type="GO" id="GO:0004826">
    <property type="term" value="F:phenylalanine-tRNA ligase activity"/>
    <property type="evidence" value="ECO:0007669"/>
    <property type="project" value="UniProtKB-EC"/>
</dbReference>
<dbReference type="NCBIfam" id="NF003210">
    <property type="entry name" value="PRK04172.1"/>
    <property type="match status" value="1"/>
</dbReference>
<organism evidence="13">
    <name type="scientific">Fervidicoccus fontis</name>
    <dbReference type="NCBI Taxonomy" id="683846"/>
    <lineage>
        <taxon>Archaea</taxon>
        <taxon>Thermoproteota</taxon>
        <taxon>Thermoprotei</taxon>
        <taxon>Fervidicoccales</taxon>
        <taxon>Fervidicoccaceae</taxon>
        <taxon>Fervidicoccus</taxon>
    </lineage>
</organism>
<comment type="caution">
    <text evidence="13">The sequence shown here is derived from an EMBL/GenBank/DDBJ whole genome shotgun (WGS) entry which is preliminary data.</text>
</comment>
<evidence type="ECO:0000313" key="13">
    <source>
        <dbReference type="EMBL" id="HDS10507.1"/>
    </source>
</evidence>
<keyword evidence="11" id="KW-0030">Aminoacyl-tRNA synthetase</keyword>
<dbReference type="InterPro" id="IPR036390">
    <property type="entry name" value="WH_DNA-bd_sf"/>
</dbReference>
<dbReference type="InterPro" id="IPR006195">
    <property type="entry name" value="aa-tRNA-synth_II"/>
</dbReference>
<evidence type="ECO:0000256" key="8">
    <source>
        <dbReference type="ARBA" id="ARBA00022840"/>
    </source>
</evidence>
<feature type="domain" description="Aminoacyl-transfer RNA synthetases class-II family profile" evidence="12">
    <location>
        <begin position="354"/>
        <end position="485"/>
    </location>
</feature>
<evidence type="ECO:0000256" key="5">
    <source>
        <dbReference type="ARBA" id="ARBA00022598"/>
    </source>
</evidence>
<evidence type="ECO:0000256" key="11">
    <source>
        <dbReference type="ARBA" id="ARBA00023146"/>
    </source>
</evidence>
<evidence type="ECO:0000256" key="4">
    <source>
        <dbReference type="ARBA" id="ARBA00022490"/>
    </source>
</evidence>
<protein>
    <recommendedName>
        <fullName evidence="3">phenylalanine--tRNA ligase</fullName>
        <ecNumber evidence="3">6.1.1.20</ecNumber>
    </recommendedName>
</protein>
<evidence type="ECO:0000256" key="2">
    <source>
        <dbReference type="ARBA" id="ARBA00006703"/>
    </source>
</evidence>
<dbReference type="GO" id="GO:0005524">
    <property type="term" value="F:ATP binding"/>
    <property type="evidence" value="ECO:0007669"/>
    <property type="project" value="UniProtKB-KW"/>
</dbReference>
<gene>
    <name evidence="13" type="ORF">ENO04_02630</name>
</gene>
<evidence type="ECO:0000256" key="7">
    <source>
        <dbReference type="ARBA" id="ARBA00022741"/>
    </source>
</evidence>
<proteinExistence type="inferred from homology"/>
<evidence type="ECO:0000256" key="1">
    <source>
        <dbReference type="ARBA" id="ARBA00004496"/>
    </source>
</evidence>
<dbReference type="CDD" id="cd00496">
    <property type="entry name" value="PheRS_alpha_core"/>
    <property type="match status" value="1"/>
</dbReference>
<accession>A0A7C1HWP5</accession>
<dbReference type="PROSITE" id="PS50862">
    <property type="entry name" value="AA_TRNA_LIGASE_II"/>
    <property type="match status" value="1"/>
</dbReference>
<keyword evidence="4" id="KW-0963">Cytoplasm</keyword>
<sequence>MFEALDVIRAMITENERIILEKLREAGDKLSIEEIQKLTGLSQSTIMAVIELLKSKGAVREEAHLLKKYILTEIGIDNLEKGMPEEILLDLLKKSGGKTTIKSIIDVMGPKGNVAIGELKKRGAIVIEKNEVKLLKDVSEEILKEKEVLKEIKEKGFPSDTNVISSLLKRGLIEEKLERKVKIAYVPQIADKLLAEAKTYATKLSSDEIVSGRWKEVVLKEYNVEAHPPSLYPGLEHFFELFLEKVRLVLRDMGFKEFNYNFILQEFWNFDILFQAQDHPSREIHDTFWLDYNSDTILDASPDLVEKVKRIHEKGGSRNIRGWGGEWRESVARRYILRTQMTSATIRALSTGLSIPFRVFSIGKVYRPDQIDYKRLPEFTQLDGIISESGFTFKDLLSVLKDFFNRLGFEKVKFKPAYFPFTEPSVEGYVYMEGRGWVEVFGAGLFRPEILEVLGYADNVGAWGMGLERLAMKLIGVEDIRLFYSREIDVLRKHYSKALRALGE</sequence>
<dbReference type="InterPro" id="IPR045864">
    <property type="entry name" value="aa-tRNA-synth_II/BPL/LPL"/>
</dbReference>
<keyword evidence="9" id="KW-0460">Magnesium</keyword>
<dbReference type="AlphaFoldDB" id="A0A7C1HWP5"/>
<keyword evidence="10" id="KW-0648">Protein biosynthesis</keyword>
<dbReference type="PANTHER" id="PTHR11538">
    <property type="entry name" value="PHENYLALANYL-TRNA SYNTHETASE"/>
    <property type="match status" value="1"/>
</dbReference>
<dbReference type="PANTHER" id="PTHR11538:SF40">
    <property type="entry name" value="PHENYLALANINE--TRNA LIGASE ALPHA SUBUNIT"/>
    <property type="match status" value="1"/>
</dbReference>
<evidence type="ECO:0000256" key="10">
    <source>
        <dbReference type="ARBA" id="ARBA00022917"/>
    </source>
</evidence>
<dbReference type="GO" id="GO:0006432">
    <property type="term" value="P:phenylalanyl-tRNA aminoacylation"/>
    <property type="evidence" value="ECO:0007669"/>
    <property type="project" value="InterPro"/>
</dbReference>
<dbReference type="InterPro" id="IPR004529">
    <property type="entry name" value="Phe-tRNA-synth_IIc_asu"/>
</dbReference>
<dbReference type="GO" id="GO:0005737">
    <property type="term" value="C:cytoplasm"/>
    <property type="evidence" value="ECO:0007669"/>
    <property type="project" value="UniProtKB-SubCell"/>
</dbReference>
<dbReference type="GO" id="GO:0046872">
    <property type="term" value="F:metal ion binding"/>
    <property type="evidence" value="ECO:0007669"/>
    <property type="project" value="UniProtKB-KW"/>
</dbReference>
<evidence type="ECO:0000256" key="9">
    <source>
        <dbReference type="ARBA" id="ARBA00022842"/>
    </source>
</evidence>
<dbReference type="GO" id="GO:0000049">
    <property type="term" value="F:tRNA binding"/>
    <property type="evidence" value="ECO:0007669"/>
    <property type="project" value="InterPro"/>
</dbReference>
<comment type="subcellular location">
    <subcellularLocation>
        <location evidence="1">Cytoplasm</location>
    </subcellularLocation>
</comment>
<dbReference type="InterPro" id="IPR002319">
    <property type="entry name" value="Phenylalanyl-tRNA_Synthase"/>
</dbReference>
<reference evidence="13" key="1">
    <citation type="journal article" date="2020" name="mSystems">
        <title>Genome- and Community-Level Interaction Insights into Carbon Utilization and Element Cycling Functions of Hydrothermarchaeota in Hydrothermal Sediment.</title>
        <authorList>
            <person name="Zhou Z."/>
            <person name="Liu Y."/>
            <person name="Xu W."/>
            <person name="Pan J."/>
            <person name="Luo Z.H."/>
            <person name="Li M."/>
        </authorList>
    </citation>
    <scope>NUCLEOTIDE SEQUENCE [LARGE SCALE GENOMIC DNA]</scope>
    <source>
        <strain evidence="13">SpSt-123</strain>
    </source>
</reference>
<name>A0A7C1HWP5_9CREN</name>
<dbReference type="EC" id="6.1.1.20" evidence="3"/>
<dbReference type="Gene3D" id="3.30.930.10">
    <property type="entry name" value="Bira Bifunctional Protein, Domain 2"/>
    <property type="match status" value="1"/>
</dbReference>
<dbReference type="EMBL" id="DSDY01000090">
    <property type="protein sequence ID" value="HDS10507.1"/>
    <property type="molecule type" value="Genomic_DNA"/>
</dbReference>
<dbReference type="InterPro" id="IPR036388">
    <property type="entry name" value="WH-like_DNA-bd_sf"/>
</dbReference>
<keyword evidence="6" id="KW-0479">Metal-binding</keyword>
<evidence type="ECO:0000256" key="6">
    <source>
        <dbReference type="ARBA" id="ARBA00022723"/>
    </source>
</evidence>
<evidence type="ECO:0000259" key="12">
    <source>
        <dbReference type="PROSITE" id="PS50862"/>
    </source>
</evidence>
<keyword evidence="7" id="KW-0547">Nucleotide-binding</keyword>
<dbReference type="Pfam" id="PF01409">
    <property type="entry name" value="tRNA-synt_2d"/>
    <property type="match status" value="1"/>
</dbReference>
<dbReference type="Gene3D" id="1.10.10.10">
    <property type="entry name" value="Winged helix-like DNA-binding domain superfamily/Winged helix DNA-binding domain"/>
    <property type="match status" value="1"/>
</dbReference>
<keyword evidence="8" id="KW-0067">ATP-binding</keyword>
<evidence type="ECO:0000256" key="3">
    <source>
        <dbReference type="ARBA" id="ARBA00012814"/>
    </source>
</evidence>
<dbReference type="SUPFAM" id="SSF46785">
    <property type="entry name" value="Winged helix' DNA-binding domain"/>
    <property type="match status" value="1"/>
</dbReference>
<keyword evidence="5 13" id="KW-0436">Ligase</keyword>
<dbReference type="NCBIfam" id="TIGR00468">
    <property type="entry name" value="pheS"/>
    <property type="match status" value="1"/>
</dbReference>
<comment type="similarity">
    <text evidence="2">Belongs to the class-II aminoacyl-tRNA synthetase family. Phe-tRNA synthetase alpha subunit type 2 subfamily.</text>
</comment>